<evidence type="ECO:0000313" key="4">
    <source>
        <dbReference type="Proteomes" id="UP000789375"/>
    </source>
</evidence>
<evidence type="ECO:0000256" key="2">
    <source>
        <dbReference type="SAM" id="MobiDB-lite"/>
    </source>
</evidence>
<feature type="non-terminal residue" evidence="3">
    <location>
        <position position="475"/>
    </location>
</feature>
<feature type="region of interest" description="Disordered" evidence="2">
    <location>
        <begin position="1"/>
        <end position="29"/>
    </location>
</feature>
<dbReference type="SUPFAM" id="SSF81901">
    <property type="entry name" value="HCP-like"/>
    <property type="match status" value="2"/>
</dbReference>
<organism evidence="3 4">
    <name type="scientific">Funneliformis mosseae</name>
    <name type="common">Endomycorrhizal fungus</name>
    <name type="synonym">Glomus mosseae</name>
    <dbReference type="NCBI Taxonomy" id="27381"/>
    <lineage>
        <taxon>Eukaryota</taxon>
        <taxon>Fungi</taxon>
        <taxon>Fungi incertae sedis</taxon>
        <taxon>Mucoromycota</taxon>
        <taxon>Glomeromycotina</taxon>
        <taxon>Glomeromycetes</taxon>
        <taxon>Glomerales</taxon>
        <taxon>Glomeraceae</taxon>
        <taxon>Funneliformis</taxon>
    </lineage>
</organism>
<proteinExistence type="inferred from homology"/>
<feature type="compositionally biased region" description="Low complexity" evidence="2">
    <location>
        <begin position="18"/>
        <end position="29"/>
    </location>
</feature>
<comment type="similarity">
    <text evidence="1">Belongs to the sel-1 family.</text>
</comment>
<dbReference type="PANTHER" id="PTHR11102">
    <property type="entry name" value="SEL-1-LIKE PROTEIN"/>
    <property type="match status" value="1"/>
</dbReference>
<dbReference type="Gene3D" id="1.25.40.10">
    <property type="entry name" value="Tetratricopeptide repeat domain"/>
    <property type="match status" value="2"/>
</dbReference>
<protein>
    <submittedName>
        <fullName evidence="3">16259_t:CDS:1</fullName>
    </submittedName>
</protein>
<dbReference type="InterPro" id="IPR050767">
    <property type="entry name" value="Sel1_AlgK"/>
</dbReference>
<gene>
    <name evidence="3" type="ORF">FMOSSE_LOCUS8936</name>
</gene>
<feature type="compositionally biased region" description="Polar residues" evidence="2">
    <location>
        <begin position="1"/>
        <end position="17"/>
    </location>
</feature>
<name>A0A9N9GGQ7_FUNMO</name>
<dbReference type="Pfam" id="PF08238">
    <property type="entry name" value="Sel1"/>
    <property type="match status" value="6"/>
</dbReference>
<evidence type="ECO:0000313" key="3">
    <source>
        <dbReference type="EMBL" id="CAG8600781.1"/>
    </source>
</evidence>
<dbReference type="InterPro" id="IPR006597">
    <property type="entry name" value="Sel1-like"/>
</dbReference>
<keyword evidence="4" id="KW-1185">Reference proteome</keyword>
<comment type="caution">
    <text evidence="3">The sequence shown here is derived from an EMBL/GenBank/DDBJ whole genome shotgun (WGS) entry which is preliminary data.</text>
</comment>
<dbReference type="AlphaFoldDB" id="A0A9N9GGQ7"/>
<dbReference type="Proteomes" id="UP000789375">
    <property type="component" value="Unassembled WGS sequence"/>
</dbReference>
<reference evidence="3" key="1">
    <citation type="submission" date="2021-06" db="EMBL/GenBank/DDBJ databases">
        <authorList>
            <person name="Kallberg Y."/>
            <person name="Tangrot J."/>
            <person name="Rosling A."/>
        </authorList>
    </citation>
    <scope>NUCLEOTIDE SEQUENCE</scope>
    <source>
        <strain evidence="3">87-6 pot B 2015</strain>
    </source>
</reference>
<sequence>MSEQEPNINEENGSIAESSSLNTKSTKSSIPYASTIRTASLFTESTRASSQYTEYDQNDEPFILNEKQRERENAFLGYYECLNSGNSNLNIPTMSISTARIDLHDVISRKHVMKEGRHLILTKIKESPQIKNTSLFIITGKGWKKHGEYSGKKFNQFPAWMQDDGIVNLLDGNPIKGLGTYEVIIKKTMDSNDKTEYNDINEEILKNWENKSKEKNDVTYKMALAGFFMKGNKDDFAKTKKCYLEAKNLYLKAAKLDPIEANLSLGYIYSIGLTQKNDYKPRKAKKLFKKVARKAAASKSDTNELIAGMAMRNIATLFHNYSIEPSFFDRFKNLAVSDKKQWNLKKAEKWYKRSSDKKDSQSAYNLGLLYEGFKENKGEAEAWFKKAVDFNNNNLYAKAKLGRILINKEGTDENKRNEGIKMLKEAAEDGLVMGQVFLGRAYEEGIITEGKVKDYKNAVELYSKAAWQNRGYYSH</sequence>
<dbReference type="InterPro" id="IPR011990">
    <property type="entry name" value="TPR-like_helical_dom_sf"/>
</dbReference>
<dbReference type="EMBL" id="CAJVPP010002460">
    <property type="protein sequence ID" value="CAG8600781.1"/>
    <property type="molecule type" value="Genomic_DNA"/>
</dbReference>
<dbReference type="SMART" id="SM00671">
    <property type="entry name" value="SEL1"/>
    <property type="match status" value="4"/>
</dbReference>
<dbReference type="PANTHER" id="PTHR11102:SF160">
    <property type="entry name" value="ERAD-ASSOCIATED E3 UBIQUITIN-PROTEIN LIGASE COMPONENT HRD3"/>
    <property type="match status" value="1"/>
</dbReference>
<accession>A0A9N9GGQ7</accession>
<evidence type="ECO:0000256" key="1">
    <source>
        <dbReference type="ARBA" id="ARBA00038101"/>
    </source>
</evidence>